<feature type="region of interest" description="Disordered" evidence="1">
    <location>
        <begin position="269"/>
        <end position="358"/>
    </location>
</feature>
<comment type="caution">
    <text evidence="2">The sequence shown here is derived from an EMBL/GenBank/DDBJ whole genome shotgun (WGS) entry which is preliminary data.</text>
</comment>
<reference evidence="2 3" key="1">
    <citation type="submission" date="2016-06" db="EMBL/GenBank/DDBJ databases">
        <title>Evolution of pathogenesis and genome organization in the Tremellales.</title>
        <authorList>
            <person name="Cuomo C."/>
            <person name="Litvintseva A."/>
            <person name="Heitman J."/>
            <person name="Chen Y."/>
            <person name="Sun S."/>
            <person name="Springer D."/>
            <person name="Dromer F."/>
            <person name="Young S."/>
            <person name="Zeng Q."/>
            <person name="Chapman S."/>
            <person name="Gujja S."/>
            <person name="Saif S."/>
            <person name="Birren B."/>
        </authorList>
    </citation>
    <scope>NUCLEOTIDE SEQUENCE [LARGE SCALE GENOMIC DNA]</scope>
    <source>
        <strain evidence="2 3">ATCC 28783</strain>
    </source>
</reference>
<dbReference type="InParanoid" id="A0A4Q1BJP8"/>
<proteinExistence type="predicted"/>
<feature type="compositionally biased region" description="Acidic residues" evidence="1">
    <location>
        <begin position="290"/>
        <end position="316"/>
    </location>
</feature>
<keyword evidence="3" id="KW-1185">Reference proteome</keyword>
<organism evidence="2 3">
    <name type="scientific">Tremella mesenterica</name>
    <name type="common">Jelly fungus</name>
    <dbReference type="NCBI Taxonomy" id="5217"/>
    <lineage>
        <taxon>Eukaryota</taxon>
        <taxon>Fungi</taxon>
        <taxon>Dikarya</taxon>
        <taxon>Basidiomycota</taxon>
        <taxon>Agaricomycotina</taxon>
        <taxon>Tremellomycetes</taxon>
        <taxon>Tremellales</taxon>
        <taxon>Tremellaceae</taxon>
        <taxon>Tremella</taxon>
    </lineage>
</organism>
<sequence length="358" mass="40608">MPVTPTYTDAEGEEELSDVPPSSELSSPPQPKRRRTSHQKTSVTEPYPTPKSIPSSSSSNITRGGKEEYKSPSPGIIKRLRVDETFPWKEVSFWVPGWIDKPLQALLCRRITKTGARLAYNLDEAHIILINPHPVFAANYQPYHSLPRVLSGDCLMEPYHWLLKCYYSDRVMDETENLPVFSNKRADALKVGVGELRDEGARVELMVMLEENGAIVVPEKDSEVCVVPPWHPFLRKAPEVSIWQGKAYKSPRWVWDSVNYGTMDEDVHAQQRKMEEVESNKAGPSKLTEVDWEGDYSDLEDETGDEEDEDEEESDTGSERGDEGSVVVDDLASVNPETMSKPRIFISQERRSRLVRNT</sequence>
<name>A0A4Q1BJP8_TREME</name>
<evidence type="ECO:0008006" key="4">
    <source>
        <dbReference type="Google" id="ProtNLM"/>
    </source>
</evidence>
<feature type="region of interest" description="Disordered" evidence="1">
    <location>
        <begin position="1"/>
        <end position="73"/>
    </location>
</feature>
<feature type="compositionally biased region" description="Basic and acidic residues" evidence="1">
    <location>
        <begin position="269"/>
        <end position="279"/>
    </location>
</feature>
<evidence type="ECO:0000313" key="2">
    <source>
        <dbReference type="EMBL" id="RXK37954.1"/>
    </source>
</evidence>
<feature type="compositionally biased region" description="Low complexity" evidence="1">
    <location>
        <begin position="50"/>
        <end position="59"/>
    </location>
</feature>
<evidence type="ECO:0000256" key="1">
    <source>
        <dbReference type="SAM" id="MobiDB-lite"/>
    </source>
</evidence>
<accession>A0A4Q1BJP8</accession>
<dbReference type="STRING" id="5217.A0A4Q1BJP8"/>
<protein>
    <recommendedName>
        <fullName evidence="4">BRCT domain-containing protein</fullName>
    </recommendedName>
</protein>
<dbReference type="Proteomes" id="UP000289152">
    <property type="component" value="Unassembled WGS sequence"/>
</dbReference>
<gene>
    <name evidence="2" type="ORF">M231_04740</name>
</gene>
<dbReference type="OrthoDB" id="435460at2759"/>
<dbReference type="EMBL" id="SDIL01000056">
    <property type="protein sequence ID" value="RXK37954.1"/>
    <property type="molecule type" value="Genomic_DNA"/>
</dbReference>
<dbReference type="AlphaFoldDB" id="A0A4Q1BJP8"/>
<feature type="compositionally biased region" description="Low complexity" evidence="1">
    <location>
        <begin position="18"/>
        <end position="27"/>
    </location>
</feature>
<evidence type="ECO:0000313" key="3">
    <source>
        <dbReference type="Proteomes" id="UP000289152"/>
    </source>
</evidence>